<accession>M7MX23</accession>
<organism evidence="3 4">
    <name type="scientific">Cesiribacter andamanensis AMV16</name>
    <dbReference type="NCBI Taxonomy" id="1279009"/>
    <lineage>
        <taxon>Bacteria</taxon>
        <taxon>Pseudomonadati</taxon>
        <taxon>Bacteroidota</taxon>
        <taxon>Cytophagia</taxon>
        <taxon>Cytophagales</taxon>
        <taxon>Cesiribacteraceae</taxon>
        <taxon>Cesiribacter</taxon>
    </lineage>
</organism>
<keyword evidence="2" id="KW-0472">Membrane</keyword>
<reference evidence="3 4" key="1">
    <citation type="journal article" date="2013" name="Genome Announc.">
        <title>Draft Genome Sequence of Cesiribacter andamanensis Strain AMV16T, Isolated from a Soil Sample from a Mud Volcano in the Andaman Islands, India.</title>
        <authorList>
            <person name="Shivaji S."/>
            <person name="Ara S."/>
            <person name="Begum Z."/>
            <person name="Srinivas T.N."/>
            <person name="Singh A."/>
            <person name="Kumar Pinnaka A."/>
        </authorList>
    </citation>
    <scope>NUCLEOTIDE SEQUENCE [LARGE SCALE GENOMIC DNA]</scope>
    <source>
        <strain evidence="3 4">AMV16</strain>
    </source>
</reference>
<evidence type="ECO:0000256" key="1">
    <source>
        <dbReference type="SAM" id="MobiDB-lite"/>
    </source>
</evidence>
<feature type="compositionally biased region" description="Basic and acidic residues" evidence="1">
    <location>
        <begin position="65"/>
        <end position="92"/>
    </location>
</feature>
<dbReference type="AlphaFoldDB" id="M7MX23"/>
<feature type="region of interest" description="Disordered" evidence="1">
    <location>
        <begin position="65"/>
        <end position="110"/>
    </location>
</feature>
<proteinExistence type="predicted"/>
<evidence type="ECO:0000313" key="4">
    <source>
        <dbReference type="Proteomes" id="UP000011910"/>
    </source>
</evidence>
<protein>
    <submittedName>
        <fullName evidence="3">Uncharacterized protein</fullName>
    </submittedName>
</protein>
<sequence>MNEESLYNNLNLLNLMDYFKMWMTLGIILMSGLLLVYMLSIRSLQGSLRRLEGEHTATKARMYDMEESRKAEDEQAGRRIEAFRSSLEKGGRTDSSTPPPADGPTPSPRP</sequence>
<comment type="caution">
    <text evidence="3">The sequence shown here is derived from an EMBL/GenBank/DDBJ whole genome shotgun (WGS) entry which is preliminary data.</text>
</comment>
<dbReference type="EMBL" id="AODQ01000160">
    <property type="protein sequence ID" value="EMR00978.1"/>
    <property type="molecule type" value="Genomic_DNA"/>
</dbReference>
<dbReference type="Proteomes" id="UP000011910">
    <property type="component" value="Unassembled WGS sequence"/>
</dbReference>
<evidence type="ECO:0000256" key="2">
    <source>
        <dbReference type="SAM" id="Phobius"/>
    </source>
</evidence>
<keyword evidence="4" id="KW-1185">Reference proteome</keyword>
<keyword evidence="2" id="KW-0812">Transmembrane</keyword>
<evidence type="ECO:0000313" key="3">
    <source>
        <dbReference type="EMBL" id="EMR00978.1"/>
    </source>
</evidence>
<feature type="compositionally biased region" description="Pro residues" evidence="1">
    <location>
        <begin position="97"/>
        <end position="110"/>
    </location>
</feature>
<name>M7MX23_9BACT</name>
<keyword evidence="2" id="KW-1133">Transmembrane helix</keyword>
<gene>
    <name evidence="3" type="ORF">ADICEAN_03906</name>
</gene>
<feature type="transmembrane region" description="Helical" evidence="2">
    <location>
        <begin position="20"/>
        <end position="40"/>
    </location>
</feature>